<dbReference type="EMBL" id="MLJJ01000064">
    <property type="protein sequence ID" value="ORM90422.1"/>
    <property type="molecule type" value="Genomic_DNA"/>
</dbReference>
<accession>A0ABX3ULW5</accession>
<dbReference type="Gene3D" id="3.40.50.2020">
    <property type="match status" value="1"/>
</dbReference>
<name>A0ABX3ULW5_9GAMM</name>
<feature type="domain" description="Phosphoribosyltransferase" evidence="1">
    <location>
        <begin position="163"/>
        <end position="288"/>
    </location>
</feature>
<evidence type="ECO:0000313" key="3">
    <source>
        <dbReference type="Proteomes" id="UP000193785"/>
    </source>
</evidence>
<protein>
    <recommendedName>
        <fullName evidence="1">Phosphoribosyltransferase domain-containing protein</fullName>
    </recommendedName>
</protein>
<dbReference type="InterPro" id="IPR029057">
    <property type="entry name" value="PRTase-like"/>
</dbReference>
<reference evidence="2 3" key="1">
    <citation type="journal article" date="2017" name="Antonie Van Leeuwenhoek">
        <title>Phylogenomic resolution of the bacterial genus Pantoea and its relationship with Erwinia and Tatumella.</title>
        <authorList>
            <person name="Palmer M."/>
            <person name="Steenkamp E.T."/>
            <person name="Coetzee M.P."/>
            <person name="Chan W.Y."/>
            <person name="van Zyl E."/>
            <person name="De Maayer P."/>
            <person name="Coutinho T.A."/>
            <person name="Blom J."/>
            <person name="Smits T.H."/>
            <person name="Duffy B."/>
            <person name="Venter S.N."/>
        </authorList>
    </citation>
    <scope>NUCLEOTIDE SEQUENCE [LARGE SCALE GENOMIC DNA]</scope>
    <source>
        <strain evidence="2 3">LMG 5345</strain>
    </source>
</reference>
<proteinExistence type="predicted"/>
<sequence>MTIVLFIIGIIFVACIYETFFKSNSVDDIKKITPRVQLKKIDPNENTINKASLKSFENSLKKEENPVLKGINDLSKDTSSNTEKEIDFPLAVKERQTVNLEEILSILDKKFVSFNTFDSNGLPCYFIHNYYPLKYTDISEKNKENRKIIYNFKDGLLNDRTNNIHKQIAAVLLNSFSKDSLKETVFVCLPASTQAKYKRRYARFSEEVCKSCGMMNFFQHVSYLWDRKAKHIEKITAESELSHIHFPKEIVKNKNIIIFDDIFTTGKTLRAMESKLTLNGANVVSAIFLGKTYDQYGIKMGMLGRKSALIED</sequence>
<keyword evidence="3" id="KW-1185">Reference proteome</keyword>
<evidence type="ECO:0000313" key="2">
    <source>
        <dbReference type="EMBL" id="ORM90422.1"/>
    </source>
</evidence>
<dbReference type="RefSeq" id="WP_084886468.1">
    <property type="nucleotide sequence ID" value="NZ_JBLEZF010000003.1"/>
</dbReference>
<dbReference type="InterPro" id="IPR000836">
    <property type="entry name" value="PRTase_dom"/>
</dbReference>
<dbReference type="CDD" id="cd06223">
    <property type="entry name" value="PRTases_typeI"/>
    <property type="match status" value="1"/>
</dbReference>
<organism evidence="2 3">
    <name type="scientific">Pantoea septica</name>
    <dbReference type="NCBI Taxonomy" id="472695"/>
    <lineage>
        <taxon>Bacteria</taxon>
        <taxon>Pseudomonadati</taxon>
        <taxon>Pseudomonadota</taxon>
        <taxon>Gammaproteobacteria</taxon>
        <taxon>Enterobacterales</taxon>
        <taxon>Erwiniaceae</taxon>
        <taxon>Pantoea</taxon>
    </lineage>
</organism>
<dbReference type="SUPFAM" id="SSF53271">
    <property type="entry name" value="PRTase-like"/>
    <property type="match status" value="1"/>
</dbReference>
<comment type="caution">
    <text evidence="2">The sequence shown here is derived from an EMBL/GenBank/DDBJ whole genome shotgun (WGS) entry which is preliminary data.</text>
</comment>
<dbReference type="Proteomes" id="UP000193785">
    <property type="component" value="Unassembled WGS sequence"/>
</dbReference>
<evidence type="ECO:0000259" key="1">
    <source>
        <dbReference type="Pfam" id="PF00156"/>
    </source>
</evidence>
<gene>
    <name evidence="2" type="ORF">HA46_19640</name>
</gene>
<dbReference type="Pfam" id="PF00156">
    <property type="entry name" value="Pribosyltran"/>
    <property type="match status" value="1"/>
</dbReference>